<dbReference type="GO" id="GO:0004298">
    <property type="term" value="F:threonine-type endopeptidase activity"/>
    <property type="evidence" value="ECO:0007669"/>
    <property type="project" value="UniProtKB-KW"/>
</dbReference>
<dbReference type="CDD" id="cd03761">
    <property type="entry name" value="proteasome_beta_type_5"/>
    <property type="match status" value="1"/>
</dbReference>
<comment type="function">
    <text evidence="9">Non-catalytic component of the proteasome, a multicatalytic proteinase complex which is characterized by its ability to cleave peptides with Arg, Phe, Tyr, Leu, and Glu adjacent to the leaving group at neutral or slightly basic pH. The proteasome has an ATP-dependent proteolytic activity.</text>
</comment>
<keyword evidence="7" id="KW-0865">Zymogen</keyword>
<evidence type="ECO:0000256" key="11">
    <source>
        <dbReference type="PIRSR" id="PIRSR600243-1"/>
    </source>
</evidence>
<keyword evidence="8 12" id="KW-0539">Nucleus</keyword>
<dbReference type="Gene3D" id="3.60.20.10">
    <property type="entry name" value="Glutamine Phosphoribosylpyrophosphate, subunit 1, domain 1"/>
    <property type="match status" value="1"/>
</dbReference>
<evidence type="ECO:0000256" key="5">
    <source>
        <dbReference type="ARBA" id="ARBA00022801"/>
    </source>
</evidence>
<dbReference type="PANTHER" id="PTHR32194:SF3">
    <property type="entry name" value="PROTEASOME SUBUNIT BETA"/>
    <property type="match status" value="1"/>
</dbReference>
<comment type="function">
    <text evidence="12">Component of the proteasome, a multicatalytic proteinase complex which is characterized by its ability to cleave peptides with Arg, Phe, Tyr, Leu, and Glu adjacent to the leaving group at neutral or slightly basic pH. The proteasome has an ATP-dependent proteolytic activity.</text>
</comment>
<evidence type="ECO:0000256" key="10">
    <source>
        <dbReference type="ARBA" id="ARBA00026071"/>
    </source>
</evidence>
<comment type="subunit">
    <text evidence="10">The 26S proteasome consists of a 20S proteasome core and two 19S regulatory subunits. The 20S proteasome core is composed of 28 subunits that are arranged in four stacked rings, resulting in a barrel-shaped structure. The two end rings are each formed by seven alpha subunits, and the two central rings are each formed by seven beta subunits. The catalytic chamber with the active sites is on the inside of the barrel.</text>
</comment>
<dbReference type="RefSeq" id="XP_015929159.1">
    <property type="nucleotide sequence ID" value="XM_016073673.3"/>
</dbReference>
<comment type="subcellular location">
    <subcellularLocation>
        <location evidence="12">Cytoplasm</location>
    </subcellularLocation>
    <subcellularLocation>
        <location evidence="12">Nucleus</location>
    </subcellularLocation>
</comment>
<organism evidence="13">
    <name type="scientific">Parasteatoda tepidariorum</name>
    <name type="common">Common house spider</name>
    <name type="synonym">Achaearanea tepidariorum</name>
    <dbReference type="NCBI Taxonomy" id="114398"/>
    <lineage>
        <taxon>Eukaryota</taxon>
        <taxon>Metazoa</taxon>
        <taxon>Ecdysozoa</taxon>
        <taxon>Arthropoda</taxon>
        <taxon>Chelicerata</taxon>
        <taxon>Arachnida</taxon>
        <taxon>Araneae</taxon>
        <taxon>Araneomorphae</taxon>
        <taxon>Entelegynae</taxon>
        <taxon>Araneoidea</taxon>
        <taxon>Theridiidae</taxon>
        <taxon>Parasteatoda</taxon>
    </lineage>
</organism>
<dbReference type="GO" id="GO:0051603">
    <property type="term" value="P:proteolysis involved in protein catabolic process"/>
    <property type="evidence" value="ECO:0007669"/>
    <property type="project" value="InterPro"/>
</dbReference>
<sequence>MALESLCGVSSNFGFGQRKQNEEDIENFVTKYCGNLTCPTQLALPPFRDPGTAQQVFEKDEHGNRVGIDFHKGTTTCGFKFKGGVIIAVDARATTGPYISSTAVKKVIEINDYLLGTMAGGAADCVYWERILAERCRIYELRNRERISVAAASKLLANIMFNYKGMGLSLGVMICGWDKRGPGLYYVDSDGNRFPGNVFAVGSGGTYAYSVLDSGYSWDLEDKEAQELGRRAIYHATHRDAYSGNLIRVYHVTETGWKAISVEDAADLHYKYQEEKMM</sequence>
<dbReference type="PRINTS" id="PR00141">
    <property type="entry name" value="PROTEASOME"/>
</dbReference>
<dbReference type="InterPro" id="IPR023333">
    <property type="entry name" value="Proteasome_suB-type"/>
</dbReference>
<dbReference type="InterPro" id="IPR016050">
    <property type="entry name" value="Proteasome_bsu_CS"/>
</dbReference>
<dbReference type="Pfam" id="PF00227">
    <property type="entry name" value="Proteasome"/>
    <property type="match status" value="1"/>
</dbReference>
<dbReference type="PROSITE" id="PS51476">
    <property type="entry name" value="PROTEASOME_BETA_2"/>
    <property type="match status" value="1"/>
</dbReference>
<keyword evidence="4" id="KW-0888">Threonine protease</keyword>
<evidence type="ECO:0000256" key="1">
    <source>
        <dbReference type="ARBA" id="ARBA00001198"/>
    </source>
</evidence>
<keyword evidence="3" id="KW-0645">Protease</keyword>
<feature type="active site" description="Nucleophile" evidence="11">
    <location>
        <position position="74"/>
    </location>
</feature>
<accession>A0A2L2XZ69</accession>
<dbReference type="OrthoDB" id="37597at2759"/>
<dbReference type="AlphaFoldDB" id="A0A2L2XZ69"/>
<name>A0A2L2XZ69_PARTP</name>
<evidence type="ECO:0000313" key="13">
    <source>
        <dbReference type="EMBL" id="LAA01252.1"/>
    </source>
</evidence>
<dbReference type="EMBL" id="IAAA01007669">
    <property type="protein sequence ID" value="LAA01252.1"/>
    <property type="molecule type" value="mRNA"/>
</dbReference>
<dbReference type="GeneID" id="107455941"/>
<dbReference type="InterPro" id="IPR001353">
    <property type="entry name" value="Proteasome_sua/b"/>
</dbReference>
<dbReference type="PROSITE" id="PS00854">
    <property type="entry name" value="PROTEASOME_BETA_1"/>
    <property type="match status" value="1"/>
</dbReference>
<comment type="catalytic activity">
    <reaction evidence="1">
        <text>Cleavage of peptide bonds with very broad specificity.</text>
        <dbReference type="EC" id="3.4.25.1"/>
    </reaction>
</comment>
<dbReference type="GO" id="GO:0005634">
    <property type="term" value="C:nucleus"/>
    <property type="evidence" value="ECO:0007669"/>
    <property type="project" value="UniProtKB-SubCell"/>
</dbReference>
<dbReference type="InterPro" id="IPR000243">
    <property type="entry name" value="Pept_T1A_subB"/>
</dbReference>
<dbReference type="InterPro" id="IPR029055">
    <property type="entry name" value="Ntn_hydrolases_N"/>
</dbReference>
<keyword evidence="5" id="KW-0378">Hydrolase</keyword>
<reference evidence="13" key="1">
    <citation type="journal article" date="2016" name="Mol. Ecol. Resour.">
        <title>Evaluation of the impact of RNA preservation methods of spiders for de novo transcriptome assembly.</title>
        <authorList>
            <person name="Kono N."/>
            <person name="Nakamura H."/>
            <person name="Ito Y."/>
            <person name="Tomita M."/>
            <person name="Arakawa K."/>
        </authorList>
    </citation>
    <scope>NUCLEOTIDE SEQUENCE</scope>
    <source>
        <tissue evidence="13">Whole body</tissue>
    </source>
</reference>
<evidence type="ECO:0000256" key="12">
    <source>
        <dbReference type="RuleBase" id="RU004203"/>
    </source>
</evidence>
<dbReference type="SUPFAM" id="SSF56235">
    <property type="entry name" value="N-terminal nucleophile aminohydrolases (Ntn hydrolases)"/>
    <property type="match status" value="1"/>
</dbReference>
<evidence type="ECO:0000256" key="3">
    <source>
        <dbReference type="ARBA" id="ARBA00022670"/>
    </source>
</evidence>
<dbReference type="GO" id="GO:0005737">
    <property type="term" value="C:cytoplasm"/>
    <property type="evidence" value="ECO:0007669"/>
    <property type="project" value="UniProtKB-SubCell"/>
</dbReference>
<dbReference type="GO" id="GO:0005839">
    <property type="term" value="C:proteasome core complex"/>
    <property type="evidence" value="ECO:0007669"/>
    <property type="project" value="InterPro"/>
</dbReference>
<evidence type="ECO:0000256" key="8">
    <source>
        <dbReference type="ARBA" id="ARBA00023242"/>
    </source>
</evidence>
<evidence type="ECO:0000256" key="7">
    <source>
        <dbReference type="ARBA" id="ARBA00023145"/>
    </source>
</evidence>
<evidence type="ECO:0000256" key="4">
    <source>
        <dbReference type="ARBA" id="ARBA00022698"/>
    </source>
</evidence>
<dbReference type="KEGG" id="ptep:107455941"/>
<dbReference type="PANTHER" id="PTHR32194">
    <property type="entry name" value="METALLOPROTEASE TLDD"/>
    <property type="match status" value="1"/>
</dbReference>
<dbReference type="OMA" id="NLGMAMQ"/>
<proteinExistence type="evidence at transcript level"/>
<evidence type="ECO:0000256" key="2">
    <source>
        <dbReference type="ARBA" id="ARBA00022490"/>
    </source>
</evidence>
<comment type="subunit">
    <text evidence="12">Component of the proteasome complex.</text>
</comment>
<keyword evidence="2 12" id="KW-0963">Cytoplasm</keyword>
<dbReference type="FunFam" id="3.60.20.10:FF:000051">
    <property type="entry name" value="Proteasome subunit beta"/>
    <property type="match status" value="1"/>
</dbReference>
<keyword evidence="6 12" id="KW-0647">Proteasome</keyword>
<evidence type="ECO:0000256" key="9">
    <source>
        <dbReference type="ARBA" id="ARBA00024953"/>
    </source>
</evidence>
<evidence type="ECO:0000256" key="6">
    <source>
        <dbReference type="ARBA" id="ARBA00022942"/>
    </source>
</evidence>
<protein>
    <recommendedName>
        <fullName evidence="12">Proteasome subunit beta</fullName>
    </recommendedName>
</protein>
<comment type="similarity">
    <text evidence="12">Belongs to the peptidase T1B family.</text>
</comment>